<feature type="domain" description="Ig-like" evidence="2">
    <location>
        <begin position="24"/>
        <end position="136"/>
    </location>
</feature>
<dbReference type="InterPro" id="IPR036179">
    <property type="entry name" value="Ig-like_dom_sf"/>
</dbReference>
<comment type="caution">
    <text evidence="3">The sequence shown here is derived from an EMBL/GenBank/DDBJ whole genome shotgun (WGS) entry which is preliminary data.</text>
</comment>
<dbReference type="PROSITE" id="PS50835">
    <property type="entry name" value="IG_LIKE"/>
    <property type="match status" value="1"/>
</dbReference>
<dbReference type="InterPro" id="IPR003599">
    <property type="entry name" value="Ig_sub"/>
</dbReference>
<dbReference type="SUPFAM" id="SSF48726">
    <property type="entry name" value="Immunoglobulin"/>
    <property type="match status" value="1"/>
</dbReference>
<dbReference type="InterPro" id="IPR013783">
    <property type="entry name" value="Ig-like_fold"/>
</dbReference>
<feature type="chain" id="PRO_5041738779" description="Ig-like domain-containing protein" evidence="1">
    <location>
        <begin position="21"/>
        <end position="141"/>
    </location>
</feature>
<name>A0AA88SN77_CHASR</name>
<gene>
    <name evidence="3" type="ORF">Q5P01_011754</name>
</gene>
<dbReference type="Proteomes" id="UP001187415">
    <property type="component" value="Unassembled WGS sequence"/>
</dbReference>
<dbReference type="Gene3D" id="2.60.40.10">
    <property type="entry name" value="Immunoglobulins"/>
    <property type="match status" value="1"/>
</dbReference>
<keyword evidence="4" id="KW-1185">Reference proteome</keyword>
<accession>A0AA88SN77</accession>
<feature type="signal peptide" evidence="1">
    <location>
        <begin position="1"/>
        <end position="20"/>
    </location>
</feature>
<dbReference type="Pfam" id="PF07686">
    <property type="entry name" value="V-set"/>
    <property type="match status" value="1"/>
</dbReference>
<dbReference type="InterPro" id="IPR007110">
    <property type="entry name" value="Ig-like_dom"/>
</dbReference>
<evidence type="ECO:0000259" key="2">
    <source>
        <dbReference type="PROSITE" id="PS50835"/>
    </source>
</evidence>
<protein>
    <recommendedName>
        <fullName evidence="2">Ig-like domain-containing protein</fullName>
    </recommendedName>
</protein>
<evidence type="ECO:0000313" key="4">
    <source>
        <dbReference type="Proteomes" id="UP001187415"/>
    </source>
</evidence>
<sequence>MTRLTGSVLLLMVTVYVSSAQENETLEVIYSQKEMTLARGSSVKLSCEAKYQFERCGVVHVVWCQKDQNDQNDQTDLELTDPSKYFTTVTETVSPGNMRHRQVVTEILNLTQKDDGQFQCKAVCENGESAMGHFISILVTD</sequence>
<reference evidence="3" key="1">
    <citation type="submission" date="2023-07" db="EMBL/GenBank/DDBJ databases">
        <title>Chromosome-level Genome Assembly of Striped Snakehead (Channa striata).</title>
        <authorList>
            <person name="Liu H."/>
        </authorList>
    </citation>
    <scope>NUCLEOTIDE SEQUENCE</scope>
    <source>
        <strain evidence="3">Gz</strain>
        <tissue evidence="3">Muscle</tissue>
    </source>
</reference>
<organism evidence="3 4">
    <name type="scientific">Channa striata</name>
    <name type="common">Snakehead murrel</name>
    <name type="synonym">Ophicephalus striatus</name>
    <dbReference type="NCBI Taxonomy" id="64152"/>
    <lineage>
        <taxon>Eukaryota</taxon>
        <taxon>Metazoa</taxon>
        <taxon>Chordata</taxon>
        <taxon>Craniata</taxon>
        <taxon>Vertebrata</taxon>
        <taxon>Euteleostomi</taxon>
        <taxon>Actinopterygii</taxon>
        <taxon>Neopterygii</taxon>
        <taxon>Teleostei</taxon>
        <taxon>Neoteleostei</taxon>
        <taxon>Acanthomorphata</taxon>
        <taxon>Anabantaria</taxon>
        <taxon>Anabantiformes</taxon>
        <taxon>Channoidei</taxon>
        <taxon>Channidae</taxon>
        <taxon>Channa</taxon>
    </lineage>
</organism>
<proteinExistence type="predicted"/>
<dbReference type="SMART" id="SM00409">
    <property type="entry name" value="IG"/>
    <property type="match status" value="1"/>
</dbReference>
<evidence type="ECO:0000256" key="1">
    <source>
        <dbReference type="SAM" id="SignalP"/>
    </source>
</evidence>
<evidence type="ECO:0000313" key="3">
    <source>
        <dbReference type="EMBL" id="KAK2845095.1"/>
    </source>
</evidence>
<dbReference type="InterPro" id="IPR013106">
    <property type="entry name" value="Ig_V-set"/>
</dbReference>
<keyword evidence="1" id="KW-0732">Signal</keyword>
<dbReference type="EMBL" id="JAUPFM010000008">
    <property type="protein sequence ID" value="KAK2845095.1"/>
    <property type="molecule type" value="Genomic_DNA"/>
</dbReference>
<dbReference type="AlphaFoldDB" id="A0AA88SN77"/>